<dbReference type="EMBL" id="METM01000014">
    <property type="protein sequence ID" value="OGB90185.1"/>
    <property type="molecule type" value="Genomic_DNA"/>
</dbReference>
<evidence type="ECO:0008006" key="3">
    <source>
        <dbReference type="Google" id="ProtNLM"/>
    </source>
</evidence>
<accession>A0A1F4Q2J7</accession>
<organism evidence="1 2">
    <name type="scientific">candidate division WOR-1 bacterium RIFCSPHIGHO2_01_FULL_53_15</name>
    <dbReference type="NCBI Taxonomy" id="1802564"/>
    <lineage>
        <taxon>Bacteria</taxon>
        <taxon>Bacillati</taxon>
        <taxon>Saganbacteria</taxon>
    </lineage>
</organism>
<name>A0A1F4Q2J7_UNCSA</name>
<dbReference type="Proteomes" id="UP000178724">
    <property type="component" value="Unassembled WGS sequence"/>
</dbReference>
<sequence length="60" mass="6925">MPDVVKLSRRDPGVHLYYKHYDNIYGGKYLLAVVNSRRKSIATIFVTDKIKAGETLWAKK</sequence>
<evidence type="ECO:0000313" key="2">
    <source>
        <dbReference type="Proteomes" id="UP000178724"/>
    </source>
</evidence>
<proteinExistence type="predicted"/>
<protein>
    <recommendedName>
        <fullName evidence="3">DUF4258 domain-containing protein</fullName>
    </recommendedName>
</protein>
<reference evidence="1 2" key="1">
    <citation type="journal article" date="2016" name="Nat. Commun.">
        <title>Thousands of microbial genomes shed light on interconnected biogeochemical processes in an aquifer system.</title>
        <authorList>
            <person name="Anantharaman K."/>
            <person name="Brown C.T."/>
            <person name="Hug L.A."/>
            <person name="Sharon I."/>
            <person name="Castelle C.J."/>
            <person name="Probst A.J."/>
            <person name="Thomas B.C."/>
            <person name="Singh A."/>
            <person name="Wilkins M.J."/>
            <person name="Karaoz U."/>
            <person name="Brodie E.L."/>
            <person name="Williams K.H."/>
            <person name="Hubbard S.S."/>
            <person name="Banfield J.F."/>
        </authorList>
    </citation>
    <scope>NUCLEOTIDE SEQUENCE [LARGE SCALE GENOMIC DNA]</scope>
</reference>
<evidence type="ECO:0000313" key="1">
    <source>
        <dbReference type="EMBL" id="OGB90185.1"/>
    </source>
</evidence>
<gene>
    <name evidence="1" type="ORF">A2625_04300</name>
</gene>
<dbReference type="AlphaFoldDB" id="A0A1F4Q2J7"/>
<comment type="caution">
    <text evidence="1">The sequence shown here is derived from an EMBL/GenBank/DDBJ whole genome shotgun (WGS) entry which is preliminary data.</text>
</comment>